<keyword evidence="4" id="KW-1185">Reference proteome</keyword>
<evidence type="ECO:0000313" key="4">
    <source>
        <dbReference type="Proteomes" id="UP000322214"/>
    </source>
</evidence>
<gene>
    <name evidence="3" type="ORF">MFFC18_28950</name>
</gene>
<dbReference type="Gene3D" id="3.20.20.80">
    <property type="entry name" value="Glycosidases"/>
    <property type="match status" value="1"/>
</dbReference>
<dbReference type="AlphaFoldDB" id="A0A5B9PKT2"/>
<accession>A0A5B9PKT2</accession>
<feature type="domain" description="DUF4832" evidence="2">
    <location>
        <begin position="286"/>
        <end position="447"/>
    </location>
</feature>
<organism evidence="3 4">
    <name type="scientific">Mariniblastus fucicola</name>
    <dbReference type="NCBI Taxonomy" id="980251"/>
    <lineage>
        <taxon>Bacteria</taxon>
        <taxon>Pseudomonadati</taxon>
        <taxon>Planctomycetota</taxon>
        <taxon>Planctomycetia</taxon>
        <taxon>Pirellulales</taxon>
        <taxon>Pirellulaceae</taxon>
        <taxon>Mariniblastus</taxon>
    </lineage>
</organism>
<reference evidence="3 4" key="1">
    <citation type="submission" date="2019-08" db="EMBL/GenBank/DDBJ databases">
        <title>Deep-cultivation of Planctomycetes and their phenomic and genomic characterization uncovers novel biology.</title>
        <authorList>
            <person name="Wiegand S."/>
            <person name="Jogler M."/>
            <person name="Boedeker C."/>
            <person name="Pinto D."/>
            <person name="Vollmers J."/>
            <person name="Rivas-Marin E."/>
            <person name="Kohn T."/>
            <person name="Peeters S.H."/>
            <person name="Heuer A."/>
            <person name="Rast P."/>
            <person name="Oberbeckmann S."/>
            <person name="Bunk B."/>
            <person name="Jeske O."/>
            <person name="Meyerdierks A."/>
            <person name="Storesund J.E."/>
            <person name="Kallscheuer N."/>
            <person name="Luecker S."/>
            <person name="Lage O.M."/>
            <person name="Pohl T."/>
            <person name="Merkel B.J."/>
            <person name="Hornburger P."/>
            <person name="Mueller R.-W."/>
            <person name="Bruemmer F."/>
            <person name="Labrenz M."/>
            <person name="Spormann A.M."/>
            <person name="Op den Camp H."/>
            <person name="Overmann J."/>
            <person name="Amann R."/>
            <person name="Jetten M.S.M."/>
            <person name="Mascher T."/>
            <person name="Medema M.H."/>
            <person name="Devos D.P."/>
            <person name="Kaster A.-K."/>
            <person name="Ovreas L."/>
            <person name="Rohde M."/>
            <person name="Galperin M.Y."/>
            <person name="Jogler C."/>
        </authorList>
    </citation>
    <scope>NUCLEOTIDE SEQUENCE [LARGE SCALE GENOMIC DNA]</scope>
    <source>
        <strain evidence="3 4">FC18</strain>
    </source>
</reference>
<dbReference type="InterPro" id="IPR032267">
    <property type="entry name" value="DUF4832"/>
</dbReference>
<dbReference type="RefSeq" id="WP_075086066.1">
    <property type="nucleotide sequence ID" value="NZ_CP042912.1"/>
</dbReference>
<feature type="chain" id="PRO_5022697842" description="DUF4832 domain-containing protein" evidence="1">
    <location>
        <begin position="24"/>
        <end position="469"/>
    </location>
</feature>
<dbReference type="Pfam" id="PF16116">
    <property type="entry name" value="DUF4832"/>
    <property type="match status" value="1"/>
</dbReference>
<dbReference type="EMBL" id="CP042912">
    <property type="protein sequence ID" value="QEG23003.1"/>
    <property type="molecule type" value="Genomic_DNA"/>
</dbReference>
<evidence type="ECO:0000259" key="2">
    <source>
        <dbReference type="Pfam" id="PF16116"/>
    </source>
</evidence>
<evidence type="ECO:0000256" key="1">
    <source>
        <dbReference type="SAM" id="SignalP"/>
    </source>
</evidence>
<protein>
    <recommendedName>
        <fullName evidence="2">DUF4832 domain-containing protein</fullName>
    </recommendedName>
</protein>
<keyword evidence="1" id="KW-0732">Signal</keyword>
<name>A0A5B9PKT2_9BACT</name>
<dbReference type="KEGG" id="mff:MFFC18_28950"/>
<evidence type="ECO:0000313" key="3">
    <source>
        <dbReference type="EMBL" id="QEG23003.1"/>
    </source>
</evidence>
<feature type="signal peptide" evidence="1">
    <location>
        <begin position="1"/>
        <end position="23"/>
    </location>
</feature>
<dbReference type="STRING" id="980251.GCA_001642875_04064"/>
<dbReference type="OrthoDB" id="9761426at2"/>
<proteinExistence type="predicted"/>
<sequence length="469" mass="53358" precursor="true">MKFRSAALLLVSFLLFASASVSAQKPTYKYRPAPIDNPLRGLVPYVSAMPWLDPYATEDEKQQYLKKFQSEVFPHSMEFHYFSMRELMPEKGRVDFAPIERWLYQANGRGCQLTFRVYLEYPTKKSPSVPQFLIDGGLKITKWKNEDKELIHAPDYEDPELRAAIDLLIAKLGEKYDGDPRVACLTMGILGHWGEWHSYPRTELFPDKAYQTHVMDQFAEAFKTTPVLLRYPAGEHNYTYASNAKTKFGYHDDSFAWATVDTGKEEDDWFFVPALKTAGVLDAWKMRMIGGEIRPEVWGCVFDDESCEVKGQEFVRCVEATHASWLMDSGMFGEKGKPSAERVRNATRKVGRLGYSLHVPSVTIRSIAGKTKVDVSLENRGVAPFYFDWPVEVAVLDDAGKVVRSVEKRWKLPSILPGESVTREATFESKLTDGQTIAIRIPNPLPEGKPLRFANENQQLDGEGWLILN</sequence>
<dbReference type="Proteomes" id="UP000322214">
    <property type="component" value="Chromosome"/>
</dbReference>